<dbReference type="Pfam" id="PF02706">
    <property type="entry name" value="Wzz"/>
    <property type="match status" value="1"/>
</dbReference>
<feature type="compositionally biased region" description="Low complexity" evidence="6">
    <location>
        <begin position="23"/>
        <end position="35"/>
    </location>
</feature>
<name>A0A2S9JC73_9HYPH</name>
<evidence type="ECO:0000256" key="3">
    <source>
        <dbReference type="ARBA" id="ARBA00022692"/>
    </source>
</evidence>
<dbReference type="AlphaFoldDB" id="A0A2S9JC73"/>
<reference evidence="8 9" key="1">
    <citation type="submission" date="2018-02" db="EMBL/GenBank/DDBJ databases">
        <title>The draft genome of Phyllobacterium myrsinacearum DSM5892.</title>
        <authorList>
            <person name="Li L."/>
            <person name="Liu L."/>
            <person name="Zhang X."/>
            <person name="Wang T."/>
        </authorList>
    </citation>
    <scope>NUCLEOTIDE SEQUENCE [LARGE SCALE GENOMIC DNA]</scope>
    <source>
        <strain evidence="8 9">DSM 5892</strain>
    </source>
</reference>
<keyword evidence="4" id="KW-1133">Transmembrane helix</keyword>
<keyword evidence="2" id="KW-1003">Cell membrane</keyword>
<feature type="compositionally biased region" description="Basic and acidic residues" evidence="6">
    <location>
        <begin position="1"/>
        <end position="10"/>
    </location>
</feature>
<feature type="region of interest" description="Disordered" evidence="6">
    <location>
        <begin position="1"/>
        <end position="46"/>
    </location>
</feature>
<dbReference type="GO" id="GO:0005886">
    <property type="term" value="C:plasma membrane"/>
    <property type="evidence" value="ECO:0007669"/>
    <property type="project" value="UniProtKB-SubCell"/>
</dbReference>
<evidence type="ECO:0000256" key="4">
    <source>
        <dbReference type="ARBA" id="ARBA00022989"/>
    </source>
</evidence>
<dbReference type="PANTHER" id="PTHR32309:SF13">
    <property type="entry name" value="FERRIC ENTEROBACTIN TRANSPORT PROTEIN FEPE"/>
    <property type="match status" value="1"/>
</dbReference>
<dbReference type="InterPro" id="IPR003856">
    <property type="entry name" value="LPS_length_determ_N"/>
</dbReference>
<evidence type="ECO:0000259" key="7">
    <source>
        <dbReference type="Pfam" id="PF02706"/>
    </source>
</evidence>
<dbReference type="Proteomes" id="UP000238563">
    <property type="component" value="Unassembled WGS sequence"/>
</dbReference>
<evidence type="ECO:0000256" key="1">
    <source>
        <dbReference type="ARBA" id="ARBA00004651"/>
    </source>
</evidence>
<dbReference type="GO" id="GO:0004713">
    <property type="term" value="F:protein tyrosine kinase activity"/>
    <property type="evidence" value="ECO:0007669"/>
    <property type="project" value="TreeGrafter"/>
</dbReference>
<proteinExistence type="predicted"/>
<keyword evidence="5" id="KW-0472">Membrane</keyword>
<protein>
    <recommendedName>
        <fullName evidence="7">Polysaccharide chain length determinant N-terminal domain-containing protein</fullName>
    </recommendedName>
</protein>
<dbReference type="EMBL" id="PVBT01000007">
    <property type="protein sequence ID" value="PRD50434.1"/>
    <property type="molecule type" value="Genomic_DNA"/>
</dbReference>
<feature type="domain" description="Polysaccharide chain length determinant N-terminal" evidence="7">
    <location>
        <begin position="154"/>
        <end position="235"/>
    </location>
</feature>
<evidence type="ECO:0000313" key="9">
    <source>
        <dbReference type="Proteomes" id="UP000238563"/>
    </source>
</evidence>
<feature type="region of interest" description="Disordered" evidence="6">
    <location>
        <begin position="589"/>
        <end position="620"/>
    </location>
</feature>
<sequence>MGDRDNGIDKRPRRSLLSFASQPEAAGDAPARAAPATPPQAPRREDDLEHYQRMRALRLAASSEITPLPQAEHGDALTDEEAEQIAIDRMRADMAAIKAELNRRIDDNPSAAPLSPPVAAETPVAPAASPVEPVADNHGAMKRFIEPVGIRDHVVSSKKLIIATTLIGTLLGAGYAMTLPKLYQSTAELLVDPSNITLSGTAPTAGQLPAEASLAIAESQLRAIRSNRLLSQVIDRTGLAKDPEFNGNLKDKGWLAAMGELFSTDSTPDTASREALLVRNLSDNLTVERSAQNFVFDITVKSSDPQKSARLANTLSDVFIEEQRNPSPDAGTTGPLAGRLNELRSAAEEAENAAQKFRIDNNLAGAPGAPADDVARAGDALAAARDQTIKLNAQATAIQGASVDSVLGNAVPDALQSDAIAALRAQYAALKQQADTLAIKLGPRHPQLIQARSEVDGIRKEVRSELSRMAASVQTELKRSVQREQDLANQLAQIKSRTAGTGGDMTRLRTLEQDAATKRAAYDAYAQRGQASAQSADMSGTSIRVISPAQPSSEPTGPSRGVPVMGGLLAGLLAGLAVAMLRGMTSAARNRHERAPAGAGNDGPFDPPSGGKRTEQVAASPLTATAESRLGAAIKQAQTRNFTSDAAVMADDDAAWAEDQVAVAQFLYDYADMHHAPRHHDNSNIEDMLADIAEIRDVLRQRAGED</sequence>
<comment type="subcellular location">
    <subcellularLocation>
        <location evidence="1">Cell membrane</location>
        <topology evidence="1">Multi-pass membrane protein</topology>
    </subcellularLocation>
</comment>
<evidence type="ECO:0000313" key="8">
    <source>
        <dbReference type="EMBL" id="PRD50434.1"/>
    </source>
</evidence>
<dbReference type="RefSeq" id="WP_105736386.1">
    <property type="nucleotide sequence ID" value="NZ_PVBT01000007.1"/>
</dbReference>
<keyword evidence="3" id="KW-0812">Transmembrane</keyword>
<keyword evidence="9" id="KW-1185">Reference proteome</keyword>
<comment type="caution">
    <text evidence="8">The sequence shown here is derived from an EMBL/GenBank/DDBJ whole genome shotgun (WGS) entry which is preliminary data.</text>
</comment>
<evidence type="ECO:0000256" key="5">
    <source>
        <dbReference type="ARBA" id="ARBA00023136"/>
    </source>
</evidence>
<gene>
    <name evidence="8" type="ORF">C5750_20955</name>
</gene>
<dbReference type="InterPro" id="IPR050445">
    <property type="entry name" value="Bact_polysacc_biosynth/exp"/>
</dbReference>
<evidence type="ECO:0000256" key="2">
    <source>
        <dbReference type="ARBA" id="ARBA00022475"/>
    </source>
</evidence>
<dbReference type="OrthoDB" id="230260at2"/>
<evidence type="ECO:0000256" key="6">
    <source>
        <dbReference type="SAM" id="MobiDB-lite"/>
    </source>
</evidence>
<dbReference type="PANTHER" id="PTHR32309">
    <property type="entry name" value="TYROSINE-PROTEIN KINASE"/>
    <property type="match status" value="1"/>
</dbReference>
<organism evidence="8 9">
    <name type="scientific">Phyllobacterium myrsinacearum</name>
    <dbReference type="NCBI Taxonomy" id="28101"/>
    <lineage>
        <taxon>Bacteria</taxon>
        <taxon>Pseudomonadati</taxon>
        <taxon>Pseudomonadota</taxon>
        <taxon>Alphaproteobacteria</taxon>
        <taxon>Hyphomicrobiales</taxon>
        <taxon>Phyllobacteriaceae</taxon>
        <taxon>Phyllobacterium</taxon>
    </lineage>
</organism>
<accession>A0A2S9JC73</accession>